<feature type="active site" description="Charge relay system" evidence="4">
    <location>
        <position position="111"/>
    </location>
</feature>
<keyword evidence="6" id="KW-1133">Transmembrane helix</keyword>
<evidence type="ECO:0000256" key="2">
    <source>
        <dbReference type="ARBA" id="ARBA00022801"/>
    </source>
</evidence>
<dbReference type="Gene3D" id="3.40.50.200">
    <property type="entry name" value="Peptidase S8/S53 domain"/>
    <property type="match status" value="1"/>
</dbReference>
<dbReference type="SUPFAM" id="SSF52743">
    <property type="entry name" value="Subtilisin-like"/>
    <property type="match status" value="1"/>
</dbReference>
<evidence type="ECO:0000259" key="7">
    <source>
        <dbReference type="Pfam" id="PF00082"/>
    </source>
</evidence>
<dbReference type="Pfam" id="PF00082">
    <property type="entry name" value="Peptidase_S8"/>
    <property type="match status" value="1"/>
</dbReference>
<dbReference type="EMBL" id="JALXSQ010000044">
    <property type="protein sequence ID" value="MCT2043445.1"/>
    <property type="molecule type" value="Genomic_DNA"/>
</dbReference>
<dbReference type="RefSeq" id="WP_260104607.1">
    <property type="nucleotide sequence ID" value="NZ_JALXSQ010000044.1"/>
</dbReference>
<feature type="active site" description="Charge relay system" evidence="4">
    <location>
        <position position="274"/>
    </location>
</feature>
<dbReference type="InterPro" id="IPR000209">
    <property type="entry name" value="Peptidase_S8/S53_dom"/>
</dbReference>
<keyword evidence="1 4" id="KW-0645">Protease</keyword>
<dbReference type="InterPro" id="IPR015500">
    <property type="entry name" value="Peptidase_S8_subtilisin-rel"/>
</dbReference>
<name>A0ABT2HYQ3_9MICO</name>
<dbReference type="PROSITE" id="PS51892">
    <property type="entry name" value="SUBTILASE"/>
    <property type="match status" value="1"/>
</dbReference>
<feature type="compositionally biased region" description="Low complexity" evidence="5">
    <location>
        <begin position="545"/>
        <end position="559"/>
    </location>
</feature>
<feature type="compositionally biased region" description="Low complexity" evidence="5">
    <location>
        <begin position="583"/>
        <end position="598"/>
    </location>
</feature>
<feature type="transmembrane region" description="Helical" evidence="6">
    <location>
        <begin position="425"/>
        <end position="447"/>
    </location>
</feature>
<feature type="transmembrane region" description="Helical" evidence="6">
    <location>
        <begin position="12"/>
        <end position="34"/>
    </location>
</feature>
<evidence type="ECO:0000313" key="8">
    <source>
        <dbReference type="EMBL" id="MCT2043445.1"/>
    </source>
</evidence>
<feature type="domain" description="Peptidase S8/S53" evidence="7">
    <location>
        <begin position="65"/>
        <end position="324"/>
    </location>
</feature>
<feature type="active site" description="Charge relay system" evidence="4">
    <location>
        <position position="74"/>
    </location>
</feature>
<keyword evidence="9" id="KW-1185">Reference proteome</keyword>
<proteinExistence type="inferred from homology"/>
<dbReference type="Proteomes" id="UP001525379">
    <property type="component" value="Unassembled WGS sequence"/>
</dbReference>
<evidence type="ECO:0000256" key="1">
    <source>
        <dbReference type="ARBA" id="ARBA00022670"/>
    </source>
</evidence>
<evidence type="ECO:0000256" key="6">
    <source>
        <dbReference type="SAM" id="Phobius"/>
    </source>
</evidence>
<sequence length="735" mass="75364">MSRCEASQHSLVRAVLAQLVCAALIGIAALWFPLAAEPAHADTQDGLWYYDDFGIEALHEAGYRGQGVTVALFDSPINIKAPDLVGQHIEPRTGEICAGYDGVEDGEKAEHGTGMASLIVGNGEGVGSGLSERGVKGLVPDARLLHYAVIETPKNCRPSLTEAVEDALAQGATILSFSIGWGSIRDIEKAFSLALAKGAIIDVAVQNEDGDESDPISGANGVVSIENVDPDGKDDGMTVTSPRLDFVAPGVDIRAAAATGHDAWQSYGLSLGTSPATAWTSGVFALASSAWPDATPNQLLQSAIRTTSNEGWKPLERTNEEGFGLLSPQNLVAINPTGFPDENPLIRDSDDGKTDLVPTPADIFGSGGRGSTDPGIETVDHELGSSTPVDKPNRTAEEVGALPTVDEQHPAPEVAPSSGDLAVRALGEVLLVAAVVLLAILIIVTIARKRRKPAYAPAAWGAVPYGSGGYGLAGYGSVGYGSAGYGPAGYGPAGSTSQLPGTPAPYGANPYSRAATISPYGMNAPRAAAYGVSSYGTPTYGAPASAPAVAGGSPAVPSPDRWGAQAPLPNDATSAAAGASRHGAPQAGTPQAGASQPGGPRPAPDMNPGYRPPATSGYPAQASLSTSLPAPQGAVPSYGQHPVPQYRQPAGLSASRPSAPSMGTPPAPPQQRLGGTAPGANSSQQPATPPRPQLRYEATKPYELGSDFWPSQVIKAKNVEEYRAPQRMSDPDSKN</sequence>
<evidence type="ECO:0000256" key="5">
    <source>
        <dbReference type="SAM" id="MobiDB-lite"/>
    </source>
</evidence>
<feature type="region of interest" description="Disordered" evidence="5">
    <location>
        <begin position="545"/>
        <end position="703"/>
    </location>
</feature>
<keyword evidence="3 4" id="KW-0720">Serine protease</keyword>
<comment type="caution">
    <text evidence="8">The sequence shown here is derived from an EMBL/GenBank/DDBJ whole genome shotgun (WGS) entry which is preliminary data.</text>
</comment>
<evidence type="ECO:0000313" key="9">
    <source>
        <dbReference type="Proteomes" id="UP001525379"/>
    </source>
</evidence>
<evidence type="ECO:0000256" key="4">
    <source>
        <dbReference type="PROSITE-ProRule" id="PRU01240"/>
    </source>
</evidence>
<keyword evidence="6" id="KW-0472">Membrane</keyword>
<dbReference type="CDD" id="cd00306">
    <property type="entry name" value="Peptidases_S8_S53"/>
    <property type="match status" value="1"/>
</dbReference>
<dbReference type="InterPro" id="IPR036852">
    <property type="entry name" value="Peptidase_S8/S53_dom_sf"/>
</dbReference>
<organism evidence="8 9">
    <name type="scientific">Pseudoclavibacter albus</name>
    <dbReference type="NCBI Taxonomy" id="272241"/>
    <lineage>
        <taxon>Bacteria</taxon>
        <taxon>Bacillati</taxon>
        <taxon>Actinomycetota</taxon>
        <taxon>Actinomycetes</taxon>
        <taxon>Micrococcales</taxon>
        <taxon>Microbacteriaceae</taxon>
        <taxon>Pseudoclavibacter</taxon>
    </lineage>
</organism>
<evidence type="ECO:0000256" key="3">
    <source>
        <dbReference type="ARBA" id="ARBA00022825"/>
    </source>
</evidence>
<reference evidence="8 9" key="1">
    <citation type="submission" date="2022-04" db="EMBL/GenBank/DDBJ databases">
        <title>Human microbiome associated bacterial genomes.</title>
        <authorList>
            <person name="Sandstrom S."/>
            <person name="Salamzade R."/>
            <person name="Kalan L.R."/>
        </authorList>
    </citation>
    <scope>NUCLEOTIDE SEQUENCE [LARGE SCALE GENOMIC DNA]</scope>
    <source>
        <strain evidence="9">p3-SID1799</strain>
    </source>
</reference>
<comment type="similarity">
    <text evidence="4">Belongs to the peptidase S8 family.</text>
</comment>
<keyword evidence="2 4" id="KW-0378">Hydrolase</keyword>
<gene>
    <name evidence="8" type="ORF">M3D15_08915</name>
</gene>
<accession>A0ABT2HYQ3</accession>
<protein>
    <submittedName>
        <fullName evidence="8">S8 family serine peptidase</fullName>
    </submittedName>
</protein>
<dbReference type="PRINTS" id="PR00723">
    <property type="entry name" value="SUBTILISIN"/>
</dbReference>
<keyword evidence="6" id="KW-0812">Transmembrane</keyword>